<evidence type="ECO:0000313" key="2">
    <source>
        <dbReference type="Proteomes" id="UP000040578"/>
    </source>
</evidence>
<evidence type="ECO:0008006" key="3">
    <source>
        <dbReference type="Google" id="ProtNLM"/>
    </source>
</evidence>
<dbReference type="Proteomes" id="UP000040578">
    <property type="component" value="Unassembled WGS sequence"/>
</dbReference>
<accession>A0ABM9S585</accession>
<gene>
    <name evidence="1" type="ORF">ERS137967_00945</name>
</gene>
<proteinExistence type="predicted"/>
<reference evidence="1 2" key="1">
    <citation type="submission" date="2015-03" db="EMBL/GenBank/DDBJ databases">
        <authorList>
            <consortium name="Pathogen Informatics"/>
            <person name="Murphy D."/>
        </authorList>
    </citation>
    <scope>NUCLEOTIDE SEQUENCE [LARGE SCALE GENOMIC DNA]</scope>
    <source>
        <strain evidence="2">type strain: CIP110231</strain>
    </source>
</reference>
<sequence length="57" mass="6692">MLNFLADRDTNSKIKETTINDYQSAIKQILITANILSRKEFFDYNPLLFQHDSQLLT</sequence>
<keyword evidence="2" id="KW-1185">Reference proteome</keyword>
<comment type="caution">
    <text evidence="1">The sequence shown here is derived from an EMBL/GenBank/DDBJ whole genome shotgun (WGS) entry which is preliminary data.</text>
</comment>
<dbReference type="EMBL" id="CPYD01000002">
    <property type="protein sequence ID" value="CNE17238.1"/>
    <property type="molecule type" value="Genomic_DNA"/>
</dbReference>
<name>A0ABM9S585_9GAMM</name>
<evidence type="ECO:0000313" key="1">
    <source>
        <dbReference type="EMBL" id="CNE17238.1"/>
    </source>
</evidence>
<organism evidence="1 2">
    <name type="scientific">Yersinia nurmii</name>
    <dbReference type="NCBI Taxonomy" id="685706"/>
    <lineage>
        <taxon>Bacteria</taxon>
        <taxon>Pseudomonadati</taxon>
        <taxon>Pseudomonadota</taxon>
        <taxon>Gammaproteobacteria</taxon>
        <taxon>Enterobacterales</taxon>
        <taxon>Yersiniaceae</taxon>
        <taxon>Yersinia</taxon>
    </lineage>
</organism>
<protein>
    <recommendedName>
        <fullName evidence="3">Integrase</fullName>
    </recommendedName>
</protein>